<evidence type="ECO:0000313" key="2">
    <source>
        <dbReference type="Proteomes" id="UP000287651"/>
    </source>
</evidence>
<dbReference type="EMBL" id="AMZH03042692">
    <property type="protein sequence ID" value="RRT31253.1"/>
    <property type="molecule type" value="Genomic_DNA"/>
</dbReference>
<protein>
    <submittedName>
        <fullName evidence="1">Uncharacterized protein</fullName>
    </submittedName>
</protein>
<dbReference type="AlphaFoldDB" id="A0A426WVG7"/>
<accession>A0A426WVG7</accession>
<comment type="caution">
    <text evidence="1">The sequence shown here is derived from an EMBL/GenBank/DDBJ whole genome shotgun (WGS) entry which is preliminary data.</text>
</comment>
<gene>
    <name evidence="1" type="ORF">B296_00054218</name>
</gene>
<dbReference type="Proteomes" id="UP000287651">
    <property type="component" value="Unassembled WGS sequence"/>
</dbReference>
<reference evidence="1 2" key="1">
    <citation type="journal article" date="2014" name="Agronomy (Basel)">
        <title>A Draft Genome Sequence for Ensete ventricosum, the Drought-Tolerant Tree Against Hunger.</title>
        <authorList>
            <person name="Harrison J."/>
            <person name="Moore K.A."/>
            <person name="Paszkiewicz K."/>
            <person name="Jones T."/>
            <person name="Grant M."/>
            <person name="Ambacheew D."/>
            <person name="Muzemil S."/>
            <person name="Studholme D.J."/>
        </authorList>
    </citation>
    <scope>NUCLEOTIDE SEQUENCE [LARGE SCALE GENOMIC DNA]</scope>
</reference>
<name>A0A426WVG7_ENSVE</name>
<organism evidence="1 2">
    <name type="scientific">Ensete ventricosum</name>
    <name type="common">Abyssinian banana</name>
    <name type="synonym">Musa ensete</name>
    <dbReference type="NCBI Taxonomy" id="4639"/>
    <lineage>
        <taxon>Eukaryota</taxon>
        <taxon>Viridiplantae</taxon>
        <taxon>Streptophyta</taxon>
        <taxon>Embryophyta</taxon>
        <taxon>Tracheophyta</taxon>
        <taxon>Spermatophyta</taxon>
        <taxon>Magnoliopsida</taxon>
        <taxon>Liliopsida</taxon>
        <taxon>Zingiberales</taxon>
        <taxon>Musaceae</taxon>
        <taxon>Ensete</taxon>
    </lineage>
</organism>
<evidence type="ECO:0000313" key="1">
    <source>
        <dbReference type="EMBL" id="RRT31253.1"/>
    </source>
</evidence>
<sequence>MAGRPCKGLAVANHLYKHTACMWPPLPRRQHLSPPITATRLAKVKSMHRVDTFGNSPGVCRKLVEGIGSLPRWRKGVRQKKIETRRKIVGVRTMQWDLVKISLRDSLKESGSSLGTRREITEKKIGGLAARLPKYAGVMS</sequence>
<proteinExistence type="predicted"/>